<keyword evidence="2" id="KW-1185">Reference proteome</keyword>
<name>A0A0B0PIS3_GOSAR</name>
<dbReference type="EMBL" id="KN430491">
    <property type="protein sequence ID" value="KHG24900.1"/>
    <property type="molecule type" value="Genomic_DNA"/>
</dbReference>
<proteinExistence type="predicted"/>
<gene>
    <name evidence="1" type="ORF">F383_30445</name>
</gene>
<dbReference type="Proteomes" id="UP000032142">
    <property type="component" value="Unassembled WGS sequence"/>
</dbReference>
<evidence type="ECO:0000313" key="2">
    <source>
        <dbReference type="Proteomes" id="UP000032142"/>
    </source>
</evidence>
<organism evidence="1 2">
    <name type="scientific">Gossypium arboreum</name>
    <name type="common">Tree cotton</name>
    <name type="synonym">Gossypium nanking</name>
    <dbReference type="NCBI Taxonomy" id="29729"/>
    <lineage>
        <taxon>Eukaryota</taxon>
        <taxon>Viridiplantae</taxon>
        <taxon>Streptophyta</taxon>
        <taxon>Embryophyta</taxon>
        <taxon>Tracheophyta</taxon>
        <taxon>Spermatophyta</taxon>
        <taxon>Magnoliopsida</taxon>
        <taxon>eudicotyledons</taxon>
        <taxon>Gunneridae</taxon>
        <taxon>Pentapetalae</taxon>
        <taxon>rosids</taxon>
        <taxon>malvids</taxon>
        <taxon>Malvales</taxon>
        <taxon>Malvaceae</taxon>
        <taxon>Malvoideae</taxon>
        <taxon>Gossypium</taxon>
    </lineage>
</organism>
<protein>
    <submittedName>
        <fullName evidence="1">Uncharacterized protein</fullName>
    </submittedName>
</protein>
<accession>A0A0B0PIS3</accession>
<sequence>MKFWKLQAL</sequence>
<reference evidence="2" key="1">
    <citation type="submission" date="2014-09" db="EMBL/GenBank/DDBJ databases">
        <authorList>
            <person name="Mudge J."/>
            <person name="Ramaraj T."/>
            <person name="Lindquist I.E."/>
            <person name="Bharti A.K."/>
            <person name="Sundararajan A."/>
            <person name="Cameron C.T."/>
            <person name="Woodward J.E."/>
            <person name="May G.D."/>
            <person name="Brubaker C."/>
            <person name="Broadhvest J."/>
            <person name="Wilkins T.A."/>
        </authorList>
    </citation>
    <scope>NUCLEOTIDE SEQUENCE</scope>
    <source>
        <strain evidence="2">cv. AKA8401</strain>
    </source>
</reference>
<evidence type="ECO:0000313" key="1">
    <source>
        <dbReference type="EMBL" id="KHG24900.1"/>
    </source>
</evidence>